<dbReference type="AlphaFoldDB" id="A0A4C1ZTK9"/>
<dbReference type="OrthoDB" id="10022108at2759"/>
<feature type="compositionally biased region" description="Low complexity" evidence="1">
    <location>
        <begin position="65"/>
        <end position="76"/>
    </location>
</feature>
<protein>
    <submittedName>
        <fullName evidence="2">Uncharacterized protein</fullName>
    </submittedName>
</protein>
<dbReference type="EMBL" id="BGZK01002161">
    <property type="protein sequence ID" value="GBP91330.1"/>
    <property type="molecule type" value="Genomic_DNA"/>
</dbReference>
<evidence type="ECO:0000313" key="2">
    <source>
        <dbReference type="EMBL" id="GBP91330.1"/>
    </source>
</evidence>
<feature type="compositionally biased region" description="Basic residues" evidence="1">
    <location>
        <begin position="36"/>
        <end position="62"/>
    </location>
</feature>
<feature type="region of interest" description="Disordered" evidence="1">
    <location>
        <begin position="1"/>
        <end position="90"/>
    </location>
</feature>
<evidence type="ECO:0000313" key="3">
    <source>
        <dbReference type="Proteomes" id="UP000299102"/>
    </source>
</evidence>
<organism evidence="2 3">
    <name type="scientific">Eumeta variegata</name>
    <name type="common">Bagworm moth</name>
    <name type="synonym">Eumeta japonica</name>
    <dbReference type="NCBI Taxonomy" id="151549"/>
    <lineage>
        <taxon>Eukaryota</taxon>
        <taxon>Metazoa</taxon>
        <taxon>Ecdysozoa</taxon>
        <taxon>Arthropoda</taxon>
        <taxon>Hexapoda</taxon>
        <taxon>Insecta</taxon>
        <taxon>Pterygota</taxon>
        <taxon>Neoptera</taxon>
        <taxon>Endopterygota</taxon>
        <taxon>Lepidoptera</taxon>
        <taxon>Glossata</taxon>
        <taxon>Ditrysia</taxon>
        <taxon>Tineoidea</taxon>
        <taxon>Psychidae</taxon>
        <taxon>Oiketicinae</taxon>
        <taxon>Eumeta</taxon>
    </lineage>
</organism>
<dbReference type="Proteomes" id="UP000299102">
    <property type="component" value="Unassembled WGS sequence"/>
</dbReference>
<keyword evidence="3" id="KW-1185">Reference proteome</keyword>
<comment type="caution">
    <text evidence="2">The sequence shown here is derived from an EMBL/GenBank/DDBJ whole genome shotgun (WGS) entry which is preliminary data.</text>
</comment>
<proteinExistence type="predicted"/>
<gene>
    <name evidence="2" type="ORF">EVAR_57747_1</name>
</gene>
<evidence type="ECO:0000256" key="1">
    <source>
        <dbReference type="SAM" id="MobiDB-lite"/>
    </source>
</evidence>
<accession>A0A4C1ZTK9</accession>
<reference evidence="2 3" key="1">
    <citation type="journal article" date="2019" name="Commun. Biol.">
        <title>The bagworm genome reveals a unique fibroin gene that provides high tensile strength.</title>
        <authorList>
            <person name="Kono N."/>
            <person name="Nakamura H."/>
            <person name="Ohtoshi R."/>
            <person name="Tomita M."/>
            <person name="Numata K."/>
            <person name="Arakawa K."/>
        </authorList>
    </citation>
    <scope>NUCLEOTIDE SEQUENCE [LARGE SCALE GENOMIC DNA]</scope>
</reference>
<sequence length="212" mass="23619">MSEGGNRRRQHGGRDQGTQDAIDRMDIPNKLEAPRHWRSSRRPMRRLRQSRNCKRPRSRKFLAQRSPLPTPLSSRPDAPTTPVTRSRIGKVEARVRYRRRVRNPRVPSGPRGVARAIYASHKTGYVYGVAAATGLGPVALVQCSRCLGFGHSKKWCREQNDARTVEAIYRSHVSRPQSCSTPKCINCTRAGCEDVAHSALSQNAASAPNGTL</sequence>
<feature type="compositionally biased region" description="Basic and acidic residues" evidence="1">
    <location>
        <begin position="21"/>
        <end position="35"/>
    </location>
</feature>
<name>A0A4C1ZTK9_EUMVA</name>